<sequence length="110" mass="12690">MPRVTPVKKNADLYLRPYNSARLYRRISWTPADEFATELKQLARRSFPNLPPTDRDDLVLKRFISGLRNRAVSNHFTLSPLANLATALPLCRRYDNRQIQDPTPNPCKPA</sequence>
<evidence type="ECO:0000313" key="2">
    <source>
        <dbReference type="Proteomes" id="UP000275846"/>
    </source>
</evidence>
<name>A0A183T6T1_SCHSO</name>
<keyword evidence="2" id="KW-1185">Reference proteome</keyword>
<dbReference type="Proteomes" id="UP000275846">
    <property type="component" value="Unassembled WGS sequence"/>
</dbReference>
<gene>
    <name evidence="1" type="ORF">SSLN_LOCUS12179</name>
</gene>
<proteinExistence type="predicted"/>
<dbReference type="WBParaSite" id="SSLN_0001263601-mRNA-1">
    <property type="protein sequence ID" value="SSLN_0001263601-mRNA-1"/>
    <property type="gene ID" value="SSLN_0001263601"/>
</dbReference>
<evidence type="ECO:0000313" key="1">
    <source>
        <dbReference type="EMBL" id="VDL98564.1"/>
    </source>
</evidence>
<evidence type="ECO:0000313" key="3">
    <source>
        <dbReference type="WBParaSite" id="SSLN_0001263601-mRNA-1"/>
    </source>
</evidence>
<reference evidence="1 2" key="2">
    <citation type="submission" date="2018-11" db="EMBL/GenBank/DDBJ databases">
        <authorList>
            <consortium name="Pathogen Informatics"/>
        </authorList>
    </citation>
    <scope>NUCLEOTIDE SEQUENCE [LARGE SCALE GENOMIC DNA]</scope>
    <source>
        <strain evidence="1 2">NST_G2</strain>
    </source>
</reference>
<protein>
    <submittedName>
        <fullName evidence="3">Integrase</fullName>
    </submittedName>
</protein>
<accession>A0A183T6T1</accession>
<dbReference type="OrthoDB" id="6309459at2759"/>
<dbReference type="AlphaFoldDB" id="A0A183T6T1"/>
<organism evidence="3">
    <name type="scientific">Schistocephalus solidus</name>
    <name type="common">Tapeworm</name>
    <dbReference type="NCBI Taxonomy" id="70667"/>
    <lineage>
        <taxon>Eukaryota</taxon>
        <taxon>Metazoa</taxon>
        <taxon>Spiralia</taxon>
        <taxon>Lophotrochozoa</taxon>
        <taxon>Platyhelminthes</taxon>
        <taxon>Cestoda</taxon>
        <taxon>Eucestoda</taxon>
        <taxon>Diphyllobothriidea</taxon>
        <taxon>Diphyllobothriidae</taxon>
        <taxon>Schistocephalus</taxon>
    </lineage>
</organism>
<reference evidence="3" key="1">
    <citation type="submission" date="2016-06" db="UniProtKB">
        <authorList>
            <consortium name="WormBaseParasite"/>
        </authorList>
    </citation>
    <scope>IDENTIFICATION</scope>
</reference>
<dbReference type="EMBL" id="UYSU01037082">
    <property type="protein sequence ID" value="VDL98564.1"/>
    <property type="molecule type" value="Genomic_DNA"/>
</dbReference>